<evidence type="ECO:0000256" key="1">
    <source>
        <dbReference type="ARBA" id="ARBA00022553"/>
    </source>
</evidence>
<feature type="modified residue" description="4-aspartylphosphate" evidence="2">
    <location>
        <position position="53"/>
    </location>
</feature>
<dbReference type="Gene3D" id="3.40.50.2300">
    <property type="match status" value="1"/>
</dbReference>
<comment type="caution">
    <text evidence="4">The sequence shown here is derived from an EMBL/GenBank/DDBJ whole genome shotgun (WGS) entry which is preliminary data.</text>
</comment>
<dbReference type="CDD" id="cd00156">
    <property type="entry name" value="REC"/>
    <property type="match status" value="1"/>
</dbReference>
<dbReference type="PROSITE" id="PS50110">
    <property type="entry name" value="RESPONSE_REGULATORY"/>
    <property type="match status" value="1"/>
</dbReference>
<dbReference type="InterPro" id="IPR011006">
    <property type="entry name" value="CheY-like_superfamily"/>
</dbReference>
<proteinExistence type="predicted"/>
<dbReference type="SUPFAM" id="SSF52172">
    <property type="entry name" value="CheY-like"/>
    <property type="match status" value="1"/>
</dbReference>
<accession>A0A1G2QS57</accession>
<keyword evidence="1 2" id="KW-0597">Phosphoprotein</keyword>
<evidence type="ECO:0000313" key="5">
    <source>
        <dbReference type="Proteomes" id="UP000177140"/>
    </source>
</evidence>
<reference evidence="4 5" key="1">
    <citation type="journal article" date="2016" name="Nat. Commun.">
        <title>Thousands of microbial genomes shed light on interconnected biogeochemical processes in an aquifer system.</title>
        <authorList>
            <person name="Anantharaman K."/>
            <person name="Brown C.T."/>
            <person name="Hug L.A."/>
            <person name="Sharon I."/>
            <person name="Castelle C.J."/>
            <person name="Probst A.J."/>
            <person name="Thomas B.C."/>
            <person name="Singh A."/>
            <person name="Wilkins M.J."/>
            <person name="Karaoz U."/>
            <person name="Brodie E.L."/>
            <person name="Williams K.H."/>
            <person name="Hubbard S.S."/>
            <person name="Banfield J.F."/>
        </authorList>
    </citation>
    <scope>NUCLEOTIDE SEQUENCE [LARGE SCALE GENOMIC DNA]</scope>
</reference>
<sequence length="122" mass="13434">MAKKVFIVEDDEFLRSLTVKRLEKEGYEVAVSPDGEGAMAGILKAKPDIILLDLLLPGLNGYEVLQKIRDNGETKALPVIVFSNLGQREDIEKAKAIGVNDFLIKANFTLDDVVTKVASFLK</sequence>
<dbReference type="InterPro" id="IPR001789">
    <property type="entry name" value="Sig_transdc_resp-reg_receiver"/>
</dbReference>
<evidence type="ECO:0000259" key="3">
    <source>
        <dbReference type="PROSITE" id="PS50110"/>
    </source>
</evidence>
<dbReference type="PANTHER" id="PTHR44591:SF3">
    <property type="entry name" value="RESPONSE REGULATORY DOMAIN-CONTAINING PROTEIN"/>
    <property type="match status" value="1"/>
</dbReference>
<dbReference type="InterPro" id="IPR050595">
    <property type="entry name" value="Bact_response_regulator"/>
</dbReference>
<name>A0A1G2QS57_9BACT</name>
<dbReference type="AlphaFoldDB" id="A0A1G2QS57"/>
<gene>
    <name evidence="4" type="ORF">A2556_01150</name>
</gene>
<dbReference type="PANTHER" id="PTHR44591">
    <property type="entry name" value="STRESS RESPONSE REGULATOR PROTEIN 1"/>
    <property type="match status" value="1"/>
</dbReference>
<evidence type="ECO:0000313" key="4">
    <source>
        <dbReference type="EMBL" id="OHA62832.1"/>
    </source>
</evidence>
<organism evidence="4 5">
    <name type="scientific">Candidatus Vogelbacteria bacterium RIFOXYD2_FULL_44_9</name>
    <dbReference type="NCBI Taxonomy" id="1802441"/>
    <lineage>
        <taxon>Bacteria</taxon>
        <taxon>Candidatus Vogeliibacteriota</taxon>
    </lineage>
</organism>
<dbReference type="GO" id="GO:0000160">
    <property type="term" value="P:phosphorelay signal transduction system"/>
    <property type="evidence" value="ECO:0007669"/>
    <property type="project" value="InterPro"/>
</dbReference>
<dbReference type="EMBL" id="MHTM01000003">
    <property type="protein sequence ID" value="OHA62832.1"/>
    <property type="molecule type" value="Genomic_DNA"/>
</dbReference>
<dbReference type="Pfam" id="PF00072">
    <property type="entry name" value="Response_reg"/>
    <property type="match status" value="1"/>
</dbReference>
<protein>
    <recommendedName>
        <fullName evidence="3">Response regulatory domain-containing protein</fullName>
    </recommendedName>
</protein>
<evidence type="ECO:0000256" key="2">
    <source>
        <dbReference type="PROSITE-ProRule" id="PRU00169"/>
    </source>
</evidence>
<dbReference type="SMART" id="SM00448">
    <property type="entry name" value="REC"/>
    <property type="match status" value="1"/>
</dbReference>
<dbReference type="Proteomes" id="UP000177140">
    <property type="component" value="Unassembled WGS sequence"/>
</dbReference>
<feature type="domain" description="Response regulatory" evidence="3">
    <location>
        <begin position="4"/>
        <end position="120"/>
    </location>
</feature>